<dbReference type="Pfam" id="PF02518">
    <property type="entry name" value="HATPase_c"/>
    <property type="match status" value="1"/>
</dbReference>
<reference evidence="12 13" key="1">
    <citation type="submission" date="2018-11" db="EMBL/GenBank/DDBJ databases">
        <title>Aerococcus sp. SJQ22, whole genome shotgun sequence.</title>
        <authorList>
            <person name="Sun L."/>
            <person name="Gao X."/>
            <person name="Chen W."/>
            <person name="Huang K."/>
        </authorList>
    </citation>
    <scope>NUCLEOTIDE SEQUENCE [LARGE SCALE GENOMIC DNA]</scope>
    <source>
        <strain evidence="12 13">SJQ22</strain>
    </source>
</reference>
<dbReference type="CDD" id="cd16928">
    <property type="entry name" value="HATPase_GyrB-like"/>
    <property type="match status" value="1"/>
</dbReference>
<dbReference type="GO" id="GO:0003677">
    <property type="term" value="F:DNA binding"/>
    <property type="evidence" value="ECO:0007669"/>
    <property type="project" value="UniProtKB-UniRule"/>
</dbReference>
<sequence length="710" mass="78788">MMKKIESGVDDLAKPTNNNNNEAVYDESSIQVLEGLEAVRKRPGMYIGSTDARGLHHLIYEIVDNSIDEALSGYADHITVTLAKDGSVIVVDNGRGMPIGKHTSGKPTVEVILTVLHAGGKFGGSGYKTSGGLHGVGSSVVNALSSRFIATIHRDGKEYHQEFTNGGKPGKPKTVAFKGKTTGTKIQFYPDAEIFGNIKFDASTVREHLRESAFLLKNLRIDFIDEVNETEETFHYEDGIKAFVAYLNEDKDSLHDIVYFQGEENGIEIELAFQYNDGYSETVLSFVNNVRTSDGGSHEAGMRTGLTKSFNEYARKVELLKAKEKNLEGTDVREGYTAVLSLRIPEEILQFEGQTKSKLGTPQARSATDKMVSDNLGVYLIENGETAQMLVRKALKAREARDAARKARDATRGAKGKRKEVLLSGKLTPAQGRNAKKNELFLVEGDSAGGSAKQGRDRKFQAILPLRGKVLNTEKASIQDILKNEELNTIIYTIGAGVGAEFEVEDSNYDKVIIMTDADTDGAHIQVLLLTFFYRYMRPLIEAGKIYLAMPPLYKVSKGKGKNEVIEYAWTDDELKAVTQRVGKGYILQRYKGLGEMNADQLWETTMDPETRTLVRVTIDDLSLAEKRVSVLMGNKVEPRRKWIEENVAFTMDEDDTLLKNAGDKDTELNDDVTEIIEVQNKVSGNKDALEEEPDLDQLQINLFDENGDY</sequence>
<dbReference type="GO" id="GO:0046872">
    <property type="term" value="F:metal ion binding"/>
    <property type="evidence" value="ECO:0007669"/>
    <property type="project" value="UniProtKB-KW"/>
</dbReference>
<dbReference type="FunFam" id="3.40.50.670:FF:000002">
    <property type="entry name" value="DNA gyrase subunit B"/>
    <property type="match status" value="1"/>
</dbReference>
<keyword evidence="9" id="KW-0547">Nucleotide-binding</keyword>
<feature type="binding site" evidence="9">
    <location>
        <position position="65"/>
    </location>
    <ligand>
        <name>ATP</name>
        <dbReference type="ChEBI" id="CHEBI:30616"/>
    </ligand>
</feature>
<dbReference type="PRINTS" id="PR01159">
    <property type="entry name" value="DNAGYRASEB"/>
</dbReference>
<dbReference type="InterPro" id="IPR013506">
    <property type="entry name" value="Topo_IIA_bsu_dom2"/>
</dbReference>
<keyword evidence="5" id="KW-0460">Magnesium</keyword>
<dbReference type="GO" id="GO:0005524">
    <property type="term" value="F:ATP binding"/>
    <property type="evidence" value="ECO:0007669"/>
    <property type="project" value="UniProtKB-UniRule"/>
</dbReference>
<feature type="binding site" evidence="9">
    <location>
        <position position="25"/>
    </location>
    <ligand>
        <name>ATP</name>
        <dbReference type="ChEBI" id="CHEBI:30616"/>
    </ligand>
</feature>
<comment type="similarity">
    <text evidence="3">Belongs to the type II topoisomerase GyrB family.</text>
</comment>
<feature type="region of interest" description="Disordered" evidence="10">
    <location>
        <begin position="1"/>
        <end position="23"/>
    </location>
</feature>
<dbReference type="InterPro" id="IPR018522">
    <property type="entry name" value="TopoIIA_CS"/>
</dbReference>
<feature type="site" description="Interaction with DNA" evidence="9">
    <location>
        <position position="524"/>
    </location>
</feature>
<accession>A0A3N4GM51</accession>
<keyword evidence="13" id="KW-1185">Reference proteome</keyword>
<dbReference type="PANTHER" id="PTHR45866">
    <property type="entry name" value="DNA GYRASE/TOPOISOMERASE SUBUNIT B"/>
    <property type="match status" value="1"/>
</dbReference>
<keyword evidence="9" id="KW-0067">ATP-binding</keyword>
<dbReference type="GO" id="GO:0005694">
    <property type="term" value="C:chromosome"/>
    <property type="evidence" value="ECO:0007669"/>
    <property type="project" value="InterPro"/>
</dbReference>
<dbReference type="Gene3D" id="3.30.230.10">
    <property type="match status" value="1"/>
</dbReference>
<evidence type="ECO:0000256" key="10">
    <source>
        <dbReference type="SAM" id="MobiDB-lite"/>
    </source>
</evidence>
<dbReference type="Pfam" id="PF01751">
    <property type="entry name" value="Toprim"/>
    <property type="match status" value="1"/>
</dbReference>
<dbReference type="AlphaFoldDB" id="A0A3N4GM51"/>
<dbReference type="InterPro" id="IPR002288">
    <property type="entry name" value="DNA_gyrase_B_C"/>
</dbReference>
<dbReference type="PANTHER" id="PTHR45866:SF12">
    <property type="entry name" value="DNA TOPOISOMERASE 4 SUBUNIT B"/>
    <property type="match status" value="1"/>
</dbReference>
<dbReference type="Proteomes" id="UP000273977">
    <property type="component" value="Unassembled WGS sequence"/>
</dbReference>
<dbReference type="GO" id="GO:0034335">
    <property type="term" value="F:DNA negative supercoiling activity"/>
    <property type="evidence" value="ECO:0007669"/>
    <property type="project" value="UniProtKB-ARBA"/>
</dbReference>
<dbReference type="CDD" id="cd00822">
    <property type="entry name" value="TopoII_Trans_DNA_gyrase"/>
    <property type="match status" value="1"/>
</dbReference>
<dbReference type="EC" id="5.6.2.2" evidence="9"/>
<dbReference type="GO" id="GO:0007059">
    <property type="term" value="P:chromosome segregation"/>
    <property type="evidence" value="ECO:0007669"/>
    <property type="project" value="UniProtKB-UniRule"/>
</dbReference>
<dbReference type="NCBIfam" id="NF004189">
    <property type="entry name" value="PRK05644.1"/>
    <property type="match status" value="1"/>
</dbReference>
<evidence type="ECO:0000313" key="13">
    <source>
        <dbReference type="Proteomes" id="UP000273977"/>
    </source>
</evidence>
<dbReference type="InterPro" id="IPR036890">
    <property type="entry name" value="HATPase_C_sf"/>
</dbReference>
<evidence type="ECO:0000259" key="11">
    <source>
        <dbReference type="PROSITE" id="PS50880"/>
    </source>
</evidence>
<dbReference type="SUPFAM" id="SSF55874">
    <property type="entry name" value="ATPase domain of HSP90 chaperone/DNA topoisomerase II/histidine kinase"/>
    <property type="match status" value="1"/>
</dbReference>
<feature type="binding site" evidence="9">
    <location>
        <position position="356"/>
    </location>
    <ligand>
        <name>ATP</name>
        <dbReference type="ChEBI" id="CHEBI:30616"/>
    </ligand>
</feature>
<evidence type="ECO:0000256" key="7">
    <source>
        <dbReference type="ARBA" id="ARBA00023235"/>
    </source>
</evidence>
<comment type="function">
    <text evidence="9">Topoisomerase IV is essential for chromosome segregation. It relaxes supercoiled DNA. Performs the decatenation events required during the replication of a circular DNA molecule.</text>
</comment>
<dbReference type="SUPFAM" id="SSF54211">
    <property type="entry name" value="Ribosomal protein S5 domain 2-like"/>
    <property type="match status" value="1"/>
</dbReference>
<comment type="subunit">
    <text evidence="8 9">Heterotetramer composed of ParC and ParE.</text>
</comment>
<dbReference type="Gene3D" id="3.30.565.10">
    <property type="entry name" value="Histidine kinase-like ATPase, C-terminal domain"/>
    <property type="match status" value="1"/>
</dbReference>
<dbReference type="InterPro" id="IPR014721">
    <property type="entry name" value="Ribsml_uS5_D2-typ_fold_subgr"/>
</dbReference>
<dbReference type="OrthoDB" id="9802808at2"/>
<dbReference type="InterPro" id="IPR013759">
    <property type="entry name" value="Topo_IIA_B_C"/>
</dbReference>
<dbReference type="Pfam" id="PF00204">
    <property type="entry name" value="DNA_gyraseB"/>
    <property type="match status" value="1"/>
</dbReference>
<comment type="catalytic activity">
    <reaction evidence="1 9">
        <text>ATP-dependent breakage, passage and rejoining of double-stranded DNA.</text>
        <dbReference type="EC" id="5.6.2.2"/>
    </reaction>
</comment>
<dbReference type="PROSITE" id="PS00177">
    <property type="entry name" value="TOPOISOMERASE_II"/>
    <property type="match status" value="1"/>
</dbReference>
<keyword evidence="9" id="KW-0799">Topoisomerase</keyword>
<dbReference type="PROSITE" id="PS50880">
    <property type="entry name" value="TOPRIM"/>
    <property type="match status" value="1"/>
</dbReference>
<dbReference type="EMBL" id="RKMG01000004">
    <property type="protein sequence ID" value="RPA62477.1"/>
    <property type="molecule type" value="Genomic_DNA"/>
</dbReference>
<dbReference type="FunFam" id="3.30.565.10:FF:000002">
    <property type="entry name" value="DNA gyrase subunit B"/>
    <property type="match status" value="1"/>
</dbReference>
<organism evidence="12 13">
    <name type="scientific">Aerococcus agrisoli</name>
    <dbReference type="NCBI Taxonomy" id="2487350"/>
    <lineage>
        <taxon>Bacteria</taxon>
        <taxon>Bacillati</taxon>
        <taxon>Bacillota</taxon>
        <taxon>Bacilli</taxon>
        <taxon>Lactobacillales</taxon>
        <taxon>Aerococcaceae</taxon>
        <taxon>Aerococcus</taxon>
    </lineage>
</organism>
<proteinExistence type="inferred from homology"/>
<comment type="cofactor">
    <cofactor evidence="2">
        <name>Mg(2+)</name>
        <dbReference type="ChEBI" id="CHEBI:18420"/>
    </cofactor>
</comment>
<comment type="caution">
    <text evidence="12">The sequence shown here is derived from an EMBL/GenBank/DDBJ whole genome shotgun (WGS) entry which is preliminary data.</text>
</comment>
<feature type="site" description="Interaction with DNA" evidence="9">
    <location>
        <position position="640"/>
    </location>
</feature>
<feature type="compositionally biased region" description="Basic and acidic residues" evidence="10">
    <location>
        <begin position="1"/>
        <end position="13"/>
    </location>
</feature>
<dbReference type="InterPro" id="IPR001241">
    <property type="entry name" value="Topo_IIA"/>
</dbReference>
<dbReference type="SMART" id="SM00433">
    <property type="entry name" value="TOP2c"/>
    <property type="match status" value="1"/>
</dbReference>
<evidence type="ECO:0000256" key="6">
    <source>
        <dbReference type="ARBA" id="ARBA00023125"/>
    </source>
</evidence>
<dbReference type="GO" id="GO:0006265">
    <property type="term" value="P:DNA topological change"/>
    <property type="evidence" value="ECO:0007669"/>
    <property type="project" value="UniProtKB-UniRule"/>
</dbReference>
<dbReference type="FunFam" id="3.30.230.10:FF:000005">
    <property type="entry name" value="DNA gyrase subunit B"/>
    <property type="match status" value="1"/>
</dbReference>
<dbReference type="Gene3D" id="3.40.50.670">
    <property type="match status" value="1"/>
</dbReference>
<feature type="site" description="Interaction with DNA" evidence="9">
    <location>
        <position position="472"/>
    </location>
</feature>
<dbReference type="InterPro" id="IPR005740">
    <property type="entry name" value="ParE_type2"/>
</dbReference>
<dbReference type="Pfam" id="PF00986">
    <property type="entry name" value="DNA_gyraseB_C"/>
    <property type="match status" value="1"/>
</dbReference>
<evidence type="ECO:0000256" key="9">
    <source>
        <dbReference type="HAMAP-Rule" id="MF_00939"/>
    </source>
</evidence>
<dbReference type="HAMAP" id="MF_00939">
    <property type="entry name" value="ParE_type2"/>
    <property type="match status" value="1"/>
</dbReference>
<evidence type="ECO:0000256" key="8">
    <source>
        <dbReference type="ARBA" id="ARBA00063644"/>
    </source>
</evidence>
<dbReference type="InterPro" id="IPR013760">
    <property type="entry name" value="Topo_IIA-like_dom_sf"/>
</dbReference>
<dbReference type="NCBIfam" id="TIGR01058">
    <property type="entry name" value="parE_Gpos"/>
    <property type="match status" value="1"/>
</dbReference>
<dbReference type="InterPro" id="IPR006171">
    <property type="entry name" value="TOPRIM_dom"/>
</dbReference>
<dbReference type="PRINTS" id="PR00418">
    <property type="entry name" value="TPI2FAMILY"/>
</dbReference>
<dbReference type="SMART" id="SM00387">
    <property type="entry name" value="HATPase_c"/>
    <property type="match status" value="1"/>
</dbReference>
<gene>
    <name evidence="9 12" type="primary">parE</name>
    <name evidence="12" type="ORF">EF384_02350</name>
</gene>
<keyword evidence="7 9" id="KW-0413">Isomerase</keyword>
<evidence type="ECO:0000256" key="3">
    <source>
        <dbReference type="ARBA" id="ARBA00010708"/>
    </source>
</evidence>
<keyword evidence="4" id="KW-0479">Metal-binding</keyword>
<dbReference type="SUPFAM" id="SSF56719">
    <property type="entry name" value="Type II DNA topoisomerase"/>
    <property type="match status" value="1"/>
</dbReference>
<evidence type="ECO:0000256" key="4">
    <source>
        <dbReference type="ARBA" id="ARBA00022723"/>
    </source>
</evidence>
<dbReference type="InterPro" id="IPR020568">
    <property type="entry name" value="Ribosomal_Su5_D2-typ_SF"/>
</dbReference>
<keyword evidence="6 9" id="KW-0238">DNA-binding</keyword>
<feature type="binding site" evidence="9">
    <location>
        <begin position="132"/>
        <end position="138"/>
    </location>
    <ligand>
        <name>ATP</name>
        <dbReference type="ChEBI" id="CHEBI:30616"/>
    </ligand>
</feature>
<comment type="similarity">
    <text evidence="9">Belongs to the type II topoisomerase family. ParE type 2 subfamily.</text>
</comment>
<evidence type="ECO:0000256" key="5">
    <source>
        <dbReference type="ARBA" id="ARBA00022842"/>
    </source>
</evidence>
<evidence type="ECO:0000313" key="12">
    <source>
        <dbReference type="EMBL" id="RPA62477.1"/>
    </source>
</evidence>
<protein>
    <recommendedName>
        <fullName evidence="9">DNA topoisomerase 4 subunit B</fullName>
        <ecNumber evidence="9">5.6.2.2</ecNumber>
    </recommendedName>
    <alternativeName>
        <fullName evidence="9">Topoisomerase IV subunit B</fullName>
    </alternativeName>
</protein>
<evidence type="ECO:0000256" key="2">
    <source>
        <dbReference type="ARBA" id="ARBA00001946"/>
    </source>
</evidence>
<feature type="domain" description="Toprim" evidence="11">
    <location>
        <begin position="438"/>
        <end position="552"/>
    </location>
</feature>
<dbReference type="InterPro" id="IPR000565">
    <property type="entry name" value="Topo_IIA_B"/>
</dbReference>
<dbReference type="InterPro" id="IPR003594">
    <property type="entry name" value="HATPase_dom"/>
</dbReference>
<feature type="binding site" evidence="9">
    <location>
        <position position="92"/>
    </location>
    <ligand>
        <name>ATP</name>
        <dbReference type="ChEBI" id="CHEBI:30616"/>
    </ligand>
</feature>
<name>A0A3N4GM51_9LACT</name>
<evidence type="ECO:0000256" key="1">
    <source>
        <dbReference type="ARBA" id="ARBA00000185"/>
    </source>
</evidence>